<dbReference type="STRING" id="1544798.LH29_21140"/>
<evidence type="ECO:0000313" key="2">
    <source>
        <dbReference type="EMBL" id="KJF42298.1"/>
    </source>
</evidence>
<evidence type="ECO:0000256" key="1">
    <source>
        <dbReference type="SAM" id="SignalP"/>
    </source>
</evidence>
<organism evidence="2 3">
    <name type="scientific">Draconibacterium sediminis</name>
    <dbReference type="NCBI Taxonomy" id="1544798"/>
    <lineage>
        <taxon>Bacteria</taxon>
        <taxon>Pseudomonadati</taxon>
        <taxon>Bacteroidota</taxon>
        <taxon>Bacteroidia</taxon>
        <taxon>Marinilabiliales</taxon>
        <taxon>Prolixibacteraceae</taxon>
        <taxon>Draconibacterium</taxon>
    </lineage>
</organism>
<dbReference type="InterPro" id="IPR010131">
    <property type="entry name" value="MdtP/NodT-like"/>
</dbReference>
<comment type="caution">
    <text evidence="2">The sequence shown here is derived from an EMBL/GenBank/DDBJ whole genome shotgun (WGS) entry which is preliminary data.</text>
</comment>
<reference evidence="2 3" key="1">
    <citation type="submission" date="2014-09" db="EMBL/GenBank/DDBJ databases">
        <title>Draft Genome Sequence of Draconibacterium sp. JN14CK-3.</title>
        <authorList>
            <person name="Dong C."/>
            <person name="Lai Q."/>
            <person name="Shao Z."/>
        </authorList>
    </citation>
    <scope>NUCLEOTIDE SEQUENCE [LARGE SCALE GENOMIC DNA]</scope>
    <source>
        <strain evidence="2 3">JN14CK-3</strain>
    </source>
</reference>
<keyword evidence="1" id="KW-0732">Signal</keyword>
<keyword evidence="3" id="KW-1185">Reference proteome</keyword>
<proteinExistence type="predicted"/>
<dbReference type="PANTHER" id="PTHR30203:SF24">
    <property type="entry name" value="BLR4935 PROTEIN"/>
    <property type="match status" value="1"/>
</dbReference>
<protein>
    <recommendedName>
        <fullName evidence="4">Transporter</fullName>
    </recommendedName>
</protein>
<feature type="chain" id="PRO_5002330785" description="Transporter" evidence="1">
    <location>
        <begin position="21"/>
        <end position="392"/>
    </location>
</feature>
<name>A0A0D8J943_9BACT</name>
<dbReference type="RefSeq" id="WP_045033085.1">
    <property type="nucleotide sequence ID" value="NZ_JRHC01000006.1"/>
</dbReference>
<dbReference type="GO" id="GO:0015562">
    <property type="term" value="F:efflux transmembrane transporter activity"/>
    <property type="evidence" value="ECO:0007669"/>
    <property type="project" value="InterPro"/>
</dbReference>
<feature type="signal peptide" evidence="1">
    <location>
        <begin position="1"/>
        <end position="20"/>
    </location>
</feature>
<evidence type="ECO:0008006" key="4">
    <source>
        <dbReference type="Google" id="ProtNLM"/>
    </source>
</evidence>
<dbReference type="OrthoDB" id="712316at2"/>
<sequence>MKQLIFIIISILTFSQFASAQNSIETLLTEIENNNTTLSTLRKMVDAEKMGNKTGIQLQNPEVEFHYLWGDPSAIGNRTDISVQQSFDFPSAYAYRNQIADMKNEQAELEYKKQKMDIFLQVRLICAELTYQNALRAEYQKRQENASQIAKSVETKLNAGEANILDQNKAKVTLLNTEAELRHIEIQRQTLLQQLATLNGGNEVSFEETTFQTVPIDNDFEQWATQAAVNNPVLAWLEQEIAISDKNTQLQKAQSLPKLNAGYMSEKVVGEHFQGVSVGVSIPLFENKNTVKYAQLKNEAAQQRETDAKLRFYNEMKTLHTKAIAIQQNITQFREQLSLQNDLELLRKALDKSSISLTEYLFELTVYYDSLEKLLDMEKELSITGAQLLIYS</sequence>
<evidence type="ECO:0000313" key="3">
    <source>
        <dbReference type="Proteomes" id="UP000032544"/>
    </source>
</evidence>
<dbReference type="Proteomes" id="UP000032544">
    <property type="component" value="Unassembled WGS sequence"/>
</dbReference>
<dbReference type="AlphaFoldDB" id="A0A0D8J943"/>
<gene>
    <name evidence="2" type="ORF">LH29_21140</name>
</gene>
<dbReference type="EMBL" id="JRHC01000006">
    <property type="protein sequence ID" value="KJF42298.1"/>
    <property type="molecule type" value="Genomic_DNA"/>
</dbReference>
<dbReference type="SUPFAM" id="SSF56954">
    <property type="entry name" value="Outer membrane efflux proteins (OEP)"/>
    <property type="match status" value="1"/>
</dbReference>
<accession>A0A0D8J943</accession>
<dbReference type="Gene3D" id="1.20.1600.10">
    <property type="entry name" value="Outer membrane efflux proteins (OEP)"/>
    <property type="match status" value="1"/>
</dbReference>
<dbReference type="PANTHER" id="PTHR30203">
    <property type="entry name" value="OUTER MEMBRANE CATION EFFLUX PROTEIN"/>
    <property type="match status" value="1"/>
</dbReference>